<organism evidence="1 2">
    <name type="scientific">Neobacillus novalis</name>
    <dbReference type="NCBI Taxonomy" id="220687"/>
    <lineage>
        <taxon>Bacteria</taxon>
        <taxon>Bacillati</taxon>
        <taxon>Bacillota</taxon>
        <taxon>Bacilli</taxon>
        <taxon>Bacillales</taxon>
        <taxon>Bacillaceae</taxon>
        <taxon>Neobacillus</taxon>
    </lineage>
</organism>
<name>A0AA95SCR7_9BACI</name>
<gene>
    <name evidence="1" type="ORF">QNH39_10375</name>
</gene>
<dbReference type="KEGG" id="nnv:QNH39_10375"/>
<dbReference type="Proteomes" id="UP001178288">
    <property type="component" value="Chromosome"/>
</dbReference>
<dbReference type="EMBL" id="CP126114">
    <property type="protein sequence ID" value="WHY88212.1"/>
    <property type="molecule type" value="Genomic_DNA"/>
</dbReference>
<accession>A0AA95SCR7</accession>
<evidence type="ECO:0000313" key="2">
    <source>
        <dbReference type="Proteomes" id="UP001178288"/>
    </source>
</evidence>
<keyword evidence="2" id="KW-1185">Reference proteome</keyword>
<evidence type="ECO:0000313" key="1">
    <source>
        <dbReference type="EMBL" id="WHY88212.1"/>
    </source>
</evidence>
<protein>
    <submittedName>
        <fullName evidence="1">Uncharacterized protein</fullName>
    </submittedName>
</protein>
<proteinExistence type="predicted"/>
<sequence>MKMKMIKVRSGEGFSLIRYIILQVEETDTIFHGSYYKPGYKIIIECAGTGLAASGGYEFNPFFGTSVTNRSMKITSNEANVLGFHIQNVIDIEELPDEMDVDKFWNLVYSSAARPRSDVKEWIEQAIEDGTLIEGRTYLKVLFQQDSKVDMDDEINKLLNSDLTIAPHISNSLKTMKSFFSKQEDRDPIYQFGIIDSETKEILMQKSTTGKSIIADYLWCVFDPIPPEHWDIIKEKNGLIYWVQTVLD</sequence>
<dbReference type="RefSeq" id="WP_066085641.1">
    <property type="nucleotide sequence ID" value="NZ_CP126114.1"/>
</dbReference>
<dbReference type="AlphaFoldDB" id="A0AA95SCR7"/>
<reference evidence="1" key="1">
    <citation type="submission" date="2023-05" db="EMBL/GenBank/DDBJ databases">
        <title>Comparative genomics of Bacillaceae isolates and their secondary metabolite potential.</title>
        <authorList>
            <person name="Song L."/>
            <person name="Nielsen L.J."/>
            <person name="Mohite O."/>
            <person name="Xu X."/>
            <person name="Weber T."/>
            <person name="Kovacs A.T."/>
        </authorList>
    </citation>
    <scope>NUCLEOTIDE SEQUENCE</scope>
    <source>
        <strain evidence="1">XLM17</strain>
    </source>
</reference>